<evidence type="ECO:0000256" key="3">
    <source>
        <dbReference type="ARBA" id="ARBA00023239"/>
    </source>
</evidence>
<keyword evidence="7" id="KW-1185">Reference proteome</keyword>
<dbReference type="EMBL" id="JAVDXQ010000006">
    <property type="protein sequence ID" value="MDR7298704.1"/>
    <property type="molecule type" value="Genomic_DNA"/>
</dbReference>
<comment type="subcellular location">
    <subcellularLocation>
        <location evidence="5">Cytoplasm</location>
    </subcellularLocation>
</comment>
<comment type="caution">
    <text evidence="5">Lacks conserved residue(s) required for the propagation of feature annotation.</text>
</comment>
<dbReference type="RefSeq" id="WP_056874733.1">
    <property type="nucleotide sequence ID" value="NZ_JAVDXQ010000006.1"/>
</dbReference>
<evidence type="ECO:0000256" key="5">
    <source>
        <dbReference type="HAMAP-Rule" id="MF_01632"/>
    </source>
</evidence>
<comment type="function">
    <text evidence="5">Removes the pyruvyl group from chorismate, with concomitant aromatization of the ring, to provide 4-hydroxybenzoate (4HB) for the ubiquinone pathway.</text>
</comment>
<evidence type="ECO:0000256" key="2">
    <source>
        <dbReference type="ARBA" id="ARBA00022688"/>
    </source>
</evidence>
<feature type="binding site" evidence="5">
    <location>
        <position position="61"/>
    </location>
    <ligand>
        <name>substrate</name>
    </ligand>
</feature>
<evidence type="ECO:0000256" key="4">
    <source>
        <dbReference type="ARBA" id="ARBA00023317"/>
    </source>
</evidence>
<sequence length="176" mass="20326">MGIATRNSLRDWLRAPGSLSRRLARLGERFEVQVLRQTVAPLRKHERIALGQPHYGLALVREVILRVDGEPLVWARSAVHQHATRGPWKAVRGLGNQPLAHLLYDDPRIHRSALQPRRLARYGVTRRQIERQWLQATGERPPPQMLWSRNSVFSCRGADLRVMEVFSRSHKFATRP</sequence>
<proteinExistence type="inferred from homology"/>
<evidence type="ECO:0000313" key="7">
    <source>
        <dbReference type="Proteomes" id="UP001180536"/>
    </source>
</evidence>
<evidence type="ECO:0000313" key="6">
    <source>
        <dbReference type="EMBL" id="MDR7298704.1"/>
    </source>
</evidence>
<comment type="caution">
    <text evidence="6">The sequence shown here is derived from an EMBL/GenBank/DDBJ whole genome shotgun (WGS) entry which is preliminary data.</text>
</comment>
<dbReference type="GO" id="GO:0008813">
    <property type="term" value="F:chorismate lyase activity"/>
    <property type="evidence" value="ECO:0007669"/>
    <property type="project" value="UniProtKB-EC"/>
</dbReference>
<evidence type="ECO:0000256" key="1">
    <source>
        <dbReference type="ARBA" id="ARBA00022490"/>
    </source>
</evidence>
<dbReference type="InterPro" id="IPR007440">
    <property type="entry name" value="Chorismate--pyruvate_lyase"/>
</dbReference>
<comment type="pathway">
    <text evidence="5">Cofactor biosynthesis; ubiquinone biosynthesis.</text>
</comment>
<reference evidence="6 7" key="1">
    <citation type="submission" date="2023-07" db="EMBL/GenBank/DDBJ databases">
        <title>Sorghum-associated microbial communities from plants grown in Nebraska, USA.</title>
        <authorList>
            <person name="Schachtman D."/>
        </authorList>
    </citation>
    <scope>NUCLEOTIDE SEQUENCE [LARGE SCALE GENOMIC DNA]</scope>
    <source>
        <strain evidence="6 7">BE310</strain>
    </source>
</reference>
<keyword evidence="1 5" id="KW-0963">Cytoplasm</keyword>
<dbReference type="HAMAP" id="MF_01632">
    <property type="entry name" value="UbiC"/>
    <property type="match status" value="1"/>
</dbReference>
<dbReference type="PANTHER" id="PTHR38683">
    <property type="entry name" value="CHORISMATE PYRUVATE-LYASE"/>
    <property type="match status" value="1"/>
</dbReference>
<keyword evidence="2 5" id="KW-0831">Ubiquinone biosynthesis</keyword>
<dbReference type="PANTHER" id="PTHR38683:SF1">
    <property type="entry name" value="CHORISMATE PYRUVATE-LYASE"/>
    <property type="match status" value="1"/>
</dbReference>
<gene>
    <name evidence="5" type="primary">ubiC</name>
    <name evidence="6" type="ORF">J2X16_004072</name>
</gene>
<dbReference type="Proteomes" id="UP001180536">
    <property type="component" value="Unassembled WGS sequence"/>
</dbReference>
<accession>A0ABU1ZDK4</accession>
<dbReference type="InterPro" id="IPR028978">
    <property type="entry name" value="Chorismate_lyase_/UTRA_dom_sf"/>
</dbReference>
<dbReference type="SUPFAM" id="SSF64288">
    <property type="entry name" value="Chorismate lyase-like"/>
    <property type="match status" value="1"/>
</dbReference>
<keyword evidence="4 5" id="KW-0670">Pyruvate</keyword>
<protein>
    <recommendedName>
        <fullName evidence="5">Probable chorismate pyruvate-lyase</fullName>
        <shortName evidence="5">CL</shortName>
        <shortName evidence="5">CPL</shortName>
        <ecNumber evidence="5">4.1.3.40</ecNumber>
    </recommendedName>
</protein>
<name>A0ABU1ZDK4_9BURK</name>
<feature type="binding site" evidence="5">
    <location>
        <position position="99"/>
    </location>
    <ligand>
        <name>substrate</name>
    </ligand>
</feature>
<feature type="binding site" evidence="5">
    <location>
        <position position="164"/>
    </location>
    <ligand>
        <name>substrate</name>
    </ligand>
</feature>
<organism evidence="6 7">
    <name type="scientific">Pelomonas aquatica</name>
    <dbReference type="NCBI Taxonomy" id="431058"/>
    <lineage>
        <taxon>Bacteria</taxon>
        <taxon>Pseudomonadati</taxon>
        <taxon>Pseudomonadota</taxon>
        <taxon>Betaproteobacteria</taxon>
        <taxon>Burkholderiales</taxon>
        <taxon>Sphaerotilaceae</taxon>
        <taxon>Roseateles</taxon>
    </lineage>
</organism>
<dbReference type="Pfam" id="PF04345">
    <property type="entry name" value="Chor_lyase"/>
    <property type="match status" value="1"/>
</dbReference>
<comment type="similarity">
    <text evidence="5">Belongs to the UbiC family.</text>
</comment>
<comment type="catalytic activity">
    <reaction evidence="5">
        <text>chorismate = 4-hydroxybenzoate + pyruvate</text>
        <dbReference type="Rhea" id="RHEA:16505"/>
        <dbReference type="ChEBI" id="CHEBI:15361"/>
        <dbReference type="ChEBI" id="CHEBI:17879"/>
        <dbReference type="ChEBI" id="CHEBI:29748"/>
        <dbReference type="EC" id="4.1.3.40"/>
    </reaction>
</comment>
<keyword evidence="3 5" id="KW-0456">Lyase</keyword>
<dbReference type="EC" id="4.1.3.40" evidence="5"/>
<dbReference type="Gene3D" id="3.40.1410.10">
    <property type="entry name" value="Chorismate lyase-like"/>
    <property type="match status" value="1"/>
</dbReference>